<evidence type="ECO:0000256" key="1">
    <source>
        <dbReference type="SAM" id="MobiDB-lite"/>
    </source>
</evidence>
<protein>
    <submittedName>
        <fullName evidence="2">Uncharacterized protein</fullName>
    </submittedName>
</protein>
<accession>A0A0B6ZID4</accession>
<dbReference type="EMBL" id="HACG01021509">
    <property type="protein sequence ID" value="CEK68374.1"/>
    <property type="molecule type" value="Transcribed_RNA"/>
</dbReference>
<organism evidence="2">
    <name type="scientific">Arion vulgaris</name>
    <dbReference type="NCBI Taxonomy" id="1028688"/>
    <lineage>
        <taxon>Eukaryota</taxon>
        <taxon>Metazoa</taxon>
        <taxon>Spiralia</taxon>
        <taxon>Lophotrochozoa</taxon>
        <taxon>Mollusca</taxon>
        <taxon>Gastropoda</taxon>
        <taxon>Heterobranchia</taxon>
        <taxon>Euthyneura</taxon>
        <taxon>Panpulmonata</taxon>
        <taxon>Eupulmonata</taxon>
        <taxon>Stylommatophora</taxon>
        <taxon>Helicina</taxon>
        <taxon>Arionoidea</taxon>
        <taxon>Arionidae</taxon>
        <taxon>Arion</taxon>
    </lineage>
</organism>
<reference evidence="2" key="1">
    <citation type="submission" date="2014-12" db="EMBL/GenBank/DDBJ databases">
        <title>Insight into the proteome of Arion vulgaris.</title>
        <authorList>
            <person name="Aradska J."/>
            <person name="Bulat T."/>
            <person name="Smidak R."/>
            <person name="Sarate P."/>
            <person name="Gangsoo J."/>
            <person name="Sialana F."/>
            <person name="Bilban M."/>
            <person name="Lubec G."/>
        </authorList>
    </citation>
    <scope>NUCLEOTIDE SEQUENCE</scope>
    <source>
        <tissue evidence="2">Skin</tissue>
    </source>
</reference>
<feature type="region of interest" description="Disordered" evidence="1">
    <location>
        <begin position="84"/>
        <end position="104"/>
    </location>
</feature>
<feature type="non-terminal residue" evidence="2">
    <location>
        <position position="1"/>
    </location>
</feature>
<evidence type="ECO:0000313" key="2">
    <source>
        <dbReference type="EMBL" id="CEK68374.1"/>
    </source>
</evidence>
<feature type="compositionally biased region" description="Low complexity" evidence="1">
    <location>
        <begin position="173"/>
        <end position="185"/>
    </location>
</feature>
<feature type="compositionally biased region" description="Basic and acidic residues" evidence="1">
    <location>
        <begin position="187"/>
        <end position="198"/>
    </location>
</feature>
<sequence>INANFYRAQAPSPQHINANFSRADMPRSHKTMMLHSKYDNVQINDKLKESRMVEVKKRKVDVEMEDRQQEDRAENEEFVQEMNKRHSLENENQVSLDRSEIQSETEQDLRSMQEKLERHRIEHLQNEYTRLNSGYTRQATKELSVDPHYLPLALRLSSYITADNREEKFQQHSEMSSIHQRSISSESDEKVSSRKHDNLYSSFYVLGQPDRDSKQVTDGKTTSVANDSLSTRPYVVQLSDSGHVVPSACRRTQSS</sequence>
<name>A0A0B6ZID4_9EUPU</name>
<proteinExistence type="predicted"/>
<gene>
    <name evidence="2" type="primary">ORF66109</name>
</gene>
<dbReference type="AlphaFoldDB" id="A0A0B6ZID4"/>
<feature type="region of interest" description="Disordered" evidence="1">
    <location>
        <begin position="168"/>
        <end position="226"/>
    </location>
</feature>